<keyword evidence="2" id="KW-1185">Reference proteome</keyword>
<dbReference type="GeneID" id="77924195"/>
<protein>
    <submittedName>
        <fullName evidence="1">Uncharacterized protein</fullName>
    </submittedName>
</protein>
<sequence length="84" mass="9680">MTIEAELELDLYTPPIITLTPGFGEVVDTGWELRFYTKNSIKALLGHSKAFWYATEEEAKKEEERRNAGLRKGRWIAVHTGERI</sequence>
<dbReference type="RefSeq" id="YP_010648736.1">
    <property type="nucleotide sequence ID" value="NC_070762.1"/>
</dbReference>
<dbReference type="Proteomes" id="UP000400849">
    <property type="component" value="Segment"/>
</dbReference>
<organism evidence="1 2">
    <name type="scientific">Gordonia phage Sixama</name>
    <dbReference type="NCBI Taxonomy" id="2653271"/>
    <lineage>
        <taxon>Viruses</taxon>
        <taxon>Duplodnaviria</taxon>
        <taxon>Heunggongvirae</taxon>
        <taxon>Uroviricota</taxon>
        <taxon>Caudoviricetes</taxon>
        <taxon>Sixamavirus</taxon>
        <taxon>Sixamavirus sixama</taxon>
    </lineage>
</organism>
<proteinExistence type="predicted"/>
<accession>A0A5Q2F7T8</accession>
<gene>
    <name evidence="1" type="primary">27</name>
    <name evidence="1" type="ORF">SEA_SIXAMA_27</name>
</gene>
<dbReference type="KEGG" id="vg:77924195"/>
<reference evidence="1 2" key="1">
    <citation type="submission" date="2019-09" db="EMBL/GenBank/DDBJ databases">
        <authorList>
            <person name="Christie C.A."/>
            <person name="Diallo A.S."/>
            <person name="Dixon Z."/>
            <person name="McIntosh P.M."/>
            <person name="Murthy K.H."/>
            <person name="Rosen M.G."/>
            <person name="Simpson L.M."/>
            <person name="Koustas K."/>
            <person name="Fogarty M.P."/>
            <person name="Molloy S.D."/>
            <person name="Garlena R.A."/>
            <person name="Russell D.A."/>
            <person name="Pope W.H."/>
            <person name="Jacobs-Sera D."/>
            <person name="Hatfull G.F."/>
        </authorList>
    </citation>
    <scope>NUCLEOTIDE SEQUENCE [LARGE SCALE GENOMIC DNA]</scope>
</reference>
<evidence type="ECO:0000313" key="2">
    <source>
        <dbReference type="Proteomes" id="UP000400849"/>
    </source>
</evidence>
<name>A0A5Q2F7T8_9CAUD</name>
<dbReference type="EMBL" id="MN484601">
    <property type="protein sequence ID" value="QGF20206.1"/>
    <property type="molecule type" value="Genomic_DNA"/>
</dbReference>
<evidence type="ECO:0000313" key="1">
    <source>
        <dbReference type="EMBL" id="QGF20206.1"/>
    </source>
</evidence>